<reference evidence="1 2" key="1">
    <citation type="journal article" date="2019" name="Environ. Microbiol.">
        <title>Species interactions and distinct microbial communities in high Arctic permafrost affected cryosols are associated with the CH4 and CO2 gas fluxes.</title>
        <authorList>
            <person name="Altshuler I."/>
            <person name="Hamel J."/>
            <person name="Turney S."/>
            <person name="Magnuson E."/>
            <person name="Levesque R."/>
            <person name="Greer C."/>
            <person name="Whyte L.G."/>
        </authorList>
    </citation>
    <scope>NUCLEOTIDE SEQUENCE [LARGE SCALE GENOMIC DNA]</scope>
    <source>
        <strain evidence="1 2">S9.3A</strain>
    </source>
</reference>
<dbReference type="Proteomes" id="UP000317722">
    <property type="component" value="Unassembled WGS sequence"/>
</dbReference>
<evidence type="ECO:0000313" key="1">
    <source>
        <dbReference type="EMBL" id="TPG12252.1"/>
    </source>
</evidence>
<protein>
    <submittedName>
        <fullName evidence="1">Uncharacterized protein</fullName>
    </submittedName>
</protein>
<dbReference type="EMBL" id="RCZM01000011">
    <property type="protein sequence ID" value="TPG12252.1"/>
    <property type="molecule type" value="Genomic_DNA"/>
</dbReference>
<evidence type="ECO:0000313" key="2">
    <source>
        <dbReference type="Proteomes" id="UP000317722"/>
    </source>
</evidence>
<keyword evidence="2" id="KW-1185">Reference proteome</keyword>
<organism evidence="1 2">
    <name type="scientific">Pedococcus bigeumensis</name>
    <dbReference type="NCBI Taxonomy" id="433644"/>
    <lineage>
        <taxon>Bacteria</taxon>
        <taxon>Bacillati</taxon>
        <taxon>Actinomycetota</taxon>
        <taxon>Actinomycetes</taxon>
        <taxon>Micrococcales</taxon>
        <taxon>Intrasporangiaceae</taxon>
        <taxon>Pedococcus</taxon>
    </lineage>
</organism>
<sequence>MEGQTELDISQGRRRRIDYHPLATGAFELTASDQKLSGATVWTTVIRAVADDKGVHTLVENQMESDDFTLRVSVGRPKVVHELLGLSRRPMLGTSSLLTEPQAIPAAGIDLLTDLLAAPGRTLPVIVCSEPGGDHDGSWLTWASRIASRSEGVAAVVTLDYDAVTAFKELLGDLAIWGGGIRVYAPISVSPYSDGWRHRYYLRARLQEGNQATIDRIVYSVAQLSARRRVPEVFAVFSERTGLPADALDGMIPTAEMEAAREEWEFDRDLAVAEHSELEKELARATGHLARLKDELLSRGLGEILWGTRHEVAAVIPDEVQDTSEAVLAARTYLSQWLSIPDSAPQELDDIDTAPNSFAWGNTTWRGLRALAAYAEDRANGWDKGGFWEWCAEGPLLGWPATTKKLAMSESETVQNSYKLRRTRVFKVGTTIDPSGVITMLAHLKISEGGGNLAPRVYFHDDTKGLTGKVHVGLVGPHYLVPNKSTN</sequence>
<dbReference type="OrthoDB" id="3246562at2"/>
<dbReference type="AlphaFoldDB" id="A0A502CHR8"/>
<gene>
    <name evidence="1" type="ORF">EAH86_20180</name>
</gene>
<proteinExistence type="predicted"/>
<name>A0A502CHR8_9MICO</name>
<accession>A0A502CHR8</accession>
<comment type="caution">
    <text evidence="1">The sequence shown here is derived from an EMBL/GenBank/DDBJ whole genome shotgun (WGS) entry which is preliminary data.</text>
</comment>